<dbReference type="InterPro" id="IPR029526">
    <property type="entry name" value="PGBD"/>
</dbReference>
<dbReference type="AlphaFoldDB" id="A0A2P4YE71"/>
<protein>
    <recommendedName>
        <fullName evidence="1">PiggyBac transposable element-derived protein domain-containing protein</fullName>
    </recommendedName>
</protein>
<sequence length="245" mass="28642">MPKDLWRKVAKESNRYFQQTLTARYTKEWFLHREIKKPDIQTHEFLHVLGLLMARMLNQHRRRFRDHWRTTVKGAVPRGTFSDFMARHRFERIMANLRFTNNAYFRATTDRACKVRSVIATLQQIFPTSYKTPPVISFDEGILPSRNRSNPTRQYLKAKPHKWGTKMFLTCCAATAYCTRKMQTHVLLGTVVFAIIEVYCGKAQQTMEVGNVPENQQSVDPNTGPAAVIRNLEAVLPTHRMMYFT</sequence>
<dbReference type="EMBL" id="NCKW01003576">
    <property type="protein sequence ID" value="POM75989.1"/>
    <property type="molecule type" value="Genomic_DNA"/>
</dbReference>
<keyword evidence="3" id="KW-1185">Reference proteome</keyword>
<proteinExistence type="predicted"/>
<dbReference type="Proteomes" id="UP000237271">
    <property type="component" value="Unassembled WGS sequence"/>
</dbReference>
<reference evidence="2 3" key="1">
    <citation type="journal article" date="2017" name="Genome Biol. Evol.">
        <title>Phytophthora megakarya and P. palmivora, closely related causal agents of cacao black pod rot, underwent increases in genome sizes and gene numbers by different mechanisms.</title>
        <authorList>
            <person name="Ali S.S."/>
            <person name="Shao J."/>
            <person name="Lary D.J."/>
            <person name="Kronmiller B."/>
            <person name="Shen D."/>
            <person name="Strem M.D."/>
            <person name="Amoako-Attah I."/>
            <person name="Akrofi A.Y."/>
            <person name="Begoude B.A."/>
            <person name="Ten Hoopen G.M."/>
            <person name="Coulibaly K."/>
            <person name="Kebe B.I."/>
            <person name="Melnick R.L."/>
            <person name="Guiltinan M.J."/>
            <person name="Tyler B.M."/>
            <person name="Meinhardt L.W."/>
            <person name="Bailey B.A."/>
        </authorList>
    </citation>
    <scope>NUCLEOTIDE SEQUENCE [LARGE SCALE GENOMIC DNA]</scope>
    <source>
        <strain evidence="3">sbr112.9</strain>
    </source>
</reference>
<comment type="caution">
    <text evidence="2">The sequence shown here is derived from an EMBL/GenBank/DDBJ whole genome shotgun (WGS) entry which is preliminary data.</text>
</comment>
<evidence type="ECO:0000313" key="2">
    <source>
        <dbReference type="EMBL" id="POM75989.1"/>
    </source>
</evidence>
<gene>
    <name evidence="2" type="ORF">PHPALM_6823</name>
</gene>
<accession>A0A2P4YE71</accession>
<feature type="domain" description="PiggyBac transposable element-derived protein" evidence="1">
    <location>
        <begin position="2"/>
        <end position="178"/>
    </location>
</feature>
<dbReference type="PANTHER" id="PTHR46599">
    <property type="entry name" value="PIGGYBAC TRANSPOSABLE ELEMENT-DERIVED PROTEIN 4"/>
    <property type="match status" value="1"/>
</dbReference>
<evidence type="ECO:0000313" key="3">
    <source>
        <dbReference type="Proteomes" id="UP000237271"/>
    </source>
</evidence>
<name>A0A2P4YE71_9STRA</name>
<dbReference type="Pfam" id="PF13843">
    <property type="entry name" value="DDE_Tnp_1_7"/>
    <property type="match status" value="1"/>
</dbReference>
<evidence type="ECO:0000259" key="1">
    <source>
        <dbReference type="Pfam" id="PF13843"/>
    </source>
</evidence>
<dbReference type="PANTHER" id="PTHR46599:SF3">
    <property type="entry name" value="PIGGYBAC TRANSPOSABLE ELEMENT-DERIVED PROTEIN 4"/>
    <property type="match status" value="1"/>
</dbReference>
<organism evidence="2 3">
    <name type="scientific">Phytophthora palmivora</name>
    <dbReference type="NCBI Taxonomy" id="4796"/>
    <lineage>
        <taxon>Eukaryota</taxon>
        <taxon>Sar</taxon>
        <taxon>Stramenopiles</taxon>
        <taxon>Oomycota</taxon>
        <taxon>Peronosporomycetes</taxon>
        <taxon>Peronosporales</taxon>
        <taxon>Peronosporaceae</taxon>
        <taxon>Phytophthora</taxon>
    </lineage>
</organism>
<dbReference type="OrthoDB" id="125678at2759"/>